<sequence>MTLDPLATPLRTADLSARAPVFVEAPRLVFGSPVAAPSRSELLRRQIAAALERARAH</sequence>
<keyword evidence="2" id="KW-1185">Reference proteome</keyword>
<reference evidence="1 2" key="1">
    <citation type="submission" date="2021-07" db="EMBL/GenBank/DDBJ databases">
        <title>Sphingomonas sp.</title>
        <authorList>
            <person name="Feng G."/>
            <person name="Li J."/>
            <person name="Pan M."/>
        </authorList>
    </citation>
    <scope>NUCLEOTIDE SEQUENCE [LARGE SCALE GENOMIC DNA]</scope>
    <source>
        <strain evidence="1 2">RRHST34</strain>
    </source>
</reference>
<evidence type="ECO:0000313" key="1">
    <source>
        <dbReference type="EMBL" id="MBW6529824.1"/>
    </source>
</evidence>
<accession>A0ABS7BJN4</accession>
<dbReference type="Proteomes" id="UP000759103">
    <property type="component" value="Unassembled WGS sequence"/>
</dbReference>
<comment type="caution">
    <text evidence="1">The sequence shown here is derived from an EMBL/GenBank/DDBJ whole genome shotgun (WGS) entry which is preliminary data.</text>
</comment>
<dbReference type="EMBL" id="JAHXZN010000001">
    <property type="protein sequence ID" value="MBW6529824.1"/>
    <property type="molecule type" value="Genomic_DNA"/>
</dbReference>
<name>A0ABS7BJN4_9SPHN</name>
<protein>
    <submittedName>
        <fullName evidence="1">Uncharacterized protein</fullName>
    </submittedName>
</protein>
<evidence type="ECO:0000313" key="2">
    <source>
        <dbReference type="Proteomes" id="UP000759103"/>
    </source>
</evidence>
<organism evidence="1 2">
    <name type="scientific">Sphingomonas citri</name>
    <dbReference type="NCBI Taxonomy" id="2862499"/>
    <lineage>
        <taxon>Bacteria</taxon>
        <taxon>Pseudomonadati</taxon>
        <taxon>Pseudomonadota</taxon>
        <taxon>Alphaproteobacteria</taxon>
        <taxon>Sphingomonadales</taxon>
        <taxon>Sphingomonadaceae</taxon>
        <taxon>Sphingomonas</taxon>
    </lineage>
</organism>
<gene>
    <name evidence="1" type="ORF">KZ820_03680</name>
</gene>
<proteinExistence type="predicted"/>
<dbReference type="RefSeq" id="WP_219747298.1">
    <property type="nucleotide sequence ID" value="NZ_JAHXZN010000001.1"/>
</dbReference>